<evidence type="ECO:0000256" key="6">
    <source>
        <dbReference type="ARBA" id="ARBA00026009"/>
    </source>
</evidence>
<comment type="similarity">
    <text evidence="2">Belongs to the universal ribosomal protein uL29 family.</text>
</comment>
<dbReference type="InterPro" id="IPR010729">
    <property type="entry name" value="Ribosomal_uL29_mit"/>
</dbReference>
<protein>
    <recommendedName>
        <fullName evidence="7">Large ribosomal subunit protein uL29m</fullName>
    </recommendedName>
    <alternativeName>
        <fullName evidence="8">54S ribosomal protein L4, mitochondrial</fullName>
    </alternativeName>
</protein>
<dbReference type="AlphaFoldDB" id="A0AAV9N9P4"/>
<keyword evidence="4" id="KW-0496">Mitochondrion</keyword>
<keyword evidence="3" id="KW-0689">Ribosomal protein</keyword>
<keyword evidence="11" id="KW-1185">Reference proteome</keyword>
<comment type="caution">
    <text evidence="10">The sequence shown here is derived from an EMBL/GenBank/DDBJ whole genome shotgun (WGS) entry which is preliminary data.</text>
</comment>
<evidence type="ECO:0000313" key="11">
    <source>
        <dbReference type="Proteomes" id="UP001358417"/>
    </source>
</evidence>
<dbReference type="Proteomes" id="UP001358417">
    <property type="component" value="Unassembled WGS sequence"/>
</dbReference>
<accession>A0AAV9N9P4</accession>
<dbReference type="Gene3D" id="6.10.330.20">
    <property type="match status" value="1"/>
</dbReference>
<evidence type="ECO:0000256" key="3">
    <source>
        <dbReference type="ARBA" id="ARBA00022980"/>
    </source>
</evidence>
<reference evidence="10 11" key="1">
    <citation type="submission" date="2023-08" db="EMBL/GenBank/DDBJ databases">
        <title>Black Yeasts Isolated from many extreme environments.</title>
        <authorList>
            <person name="Coleine C."/>
            <person name="Stajich J.E."/>
            <person name="Selbmann L."/>
        </authorList>
    </citation>
    <scope>NUCLEOTIDE SEQUENCE [LARGE SCALE GENOMIC DNA]</scope>
    <source>
        <strain evidence="10 11">CCFEE 5792</strain>
    </source>
</reference>
<name>A0AAV9N9P4_9EURO</name>
<keyword evidence="5" id="KW-0687">Ribonucleoprotein</keyword>
<gene>
    <name evidence="10" type="ORF">LTR84_002513</name>
</gene>
<evidence type="ECO:0000256" key="1">
    <source>
        <dbReference type="ARBA" id="ARBA00004173"/>
    </source>
</evidence>
<evidence type="ECO:0000256" key="7">
    <source>
        <dbReference type="ARBA" id="ARBA00035289"/>
    </source>
</evidence>
<sequence>MAAVTRGISSASAKGTTIPIFLAPAFSSTSPFVALPSLRCFSTTISRESRRDKHNTNNKKRGVSAMRGTGPMVNRGLWRYDLPEPVTRVRVPQQSDYEDTANHGLWGFFHESRQAMLAPAAEASHGRAWSYSELSVKSFDDLHKLYWLCVKEQNRVLTGSKELGRVRAGYGLGEIDEKLRLIKSTMRNIREVLADRQFKYEEGMALFNQEALSTLLPEDALNEDDFYSNFNEVETSNNSVDSPETENIEIVPIVEAPSTVKAKSKSPNQRMVLKDRVLRLK</sequence>
<dbReference type="GeneID" id="89970721"/>
<dbReference type="Pfam" id="PF06984">
    <property type="entry name" value="MRP-L47"/>
    <property type="match status" value="1"/>
</dbReference>
<dbReference type="PANTHER" id="PTHR21183">
    <property type="entry name" value="RIBOSOMAL PROTEIN L47, MITOCHONDRIAL-RELATED"/>
    <property type="match status" value="1"/>
</dbReference>
<dbReference type="RefSeq" id="XP_064706348.1">
    <property type="nucleotide sequence ID" value="XM_064846123.1"/>
</dbReference>
<evidence type="ECO:0000256" key="9">
    <source>
        <dbReference type="SAM" id="MobiDB-lite"/>
    </source>
</evidence>
<evidence type="ECO:0000256" key="8">
    <source>
        <dbReference type="ARBA" id="ARBA00035399"/>
    </source>
</evidence>
<dbReference type="GO" id="GO:0032543">
    <property type="term" value="P:mitochondrial translation"/>
    <property type="evidence" value="ECO:0007669"/>
    <property type="project" value="TreeGrafter"/>
</dbReference>
<dbReference type="EMBL" id="JAVRRD010000013">
    <property type="protein sequence ID" value="KAK5052648.1"/>
    <property type="molecule type" value="Genomic_DNA"/>
</dbReference>
<evidence type="ECO:0000256" key="2">
    <source>
        <dbReference type="ARBA" id="ARBA00009254"/>
    </source>
</evidence>
<evidence type="ECO:0000313" key="10">
    <source>
        <dbReference type="EMBL" id="KAK5052648.1"/>
    </source>
</evidence>
<comment type="subcellular location">
    <subcellularLocation>
        <location evidence="1">Mitochondrion</location>
    </subcellularLocation>
</comment>
<dbReference type="InterPro" id="IPR038340">
    <property type="entry name" value="MRP-L47_sf"/>
</dbReference>
<dbReference type="PANTHER" id="PTHR21183:SF18">
    <property type="entry name" value="LARGE RIBOSOMAL SUBUNIT PROTEIN UL29M"/>
    <property type="match status" value="1"/>
</dbReference>
<evidence type="ECO:0000256" key="5">
    <source>
        <dbReference type="ARBA" id="ARBA00023274"/>
    </source>
</evidence>
<comment type="subunit">
    <text evidence="6">Component of the mitochondrial large ribosomal subunit. Mature mitochondrial ribosomes consist of a small (37S) and a large (54S) subunit. The 37S subunit contains at least 33 different proteins and 1 molecule of RNA (15S). The 54S subunit contains at least 45 different proteins and 1 molecule of RNA (21S).</text>
</comment>
<dbReference type="GO" id="GO:0003735">
    <property type="term" value="F:structural constituent of ribosome"/>
    <property type="evidence" value="ECO:0007669"/>
    <property type="project" value="InterPro"/>
</dbReference>
<evidence type="ECO:0000256" key="4">
    <source>
        <dbReference type="ARBA" id="ARBA00023128"/>
    </source>
</evidence>
<organism evidence="10 11">
    <name type="scientific">Exophiala bonariae</name>
    <dbReference type="NCBI Taxonomy" id="1690606"/>
    <lineage>
        <taxon>Eukaryota</taxon>
        <taxon>Fungi</taxon>
        <taxon>Dikarya</taxon>
        <taxon>Ascomycota</taxon>
        <taxon>Pezizomycotina</taxon>
        <taxon>Eurotiomycetes</taxon>
        <taxon>Chaetothyriomycetidae</taxon>
        <taxon>Chaetothyriales</taxon>
        <taxon>Herpotrichiellaceae</taxon>
        <taxon>Exophiala</taxon>
    </lineage>
</organism>
<proteinExistence type="inferred from homology"/>
<dbReference type="GO" id="GO:0005762">
    <property type="term" value="C:mitochondrial large ribosomal subunit"/>
    <property type="evidence" value="ECO:0007669"/>
    <property type="project" value="TreeGrafter"/>
</dbReference>
<feature type="region of interest" description="Disordered" evidence="9">
    <location>
        <begin position="46"/>
        <end position="67"/>
    </location>
</feature>